<evidence type="ECO:0000313" key="4">
    <source>
        <dbReference type="Proteomes" id="UP000007033"/>
    </source>
</evidence>
<dbReference type="CDD" id="cd04196">
    <property type="entry name" value="GT_2_like_d"/>
    <property type="match status" value="1"/>
</dbReference>
<dbReference type="AlphaFoldDB" id="E4SMU6"/>
<evidence type="ECO:0000313" key="3">
    <source>
        <dbReference type="EMBL" id="ADQ59842.1"/>
    </source>
</evidence>
<dbReference type="EMBL" id="CP002338">
    <property type="protein sequence ID" value="ADQ59842.1"/>
    <property type="molecule type" value="Genomic_DNA"/>
</dbReference>
<dbReference type="KEGG" id="lam:LA2_09675"/>
<dbReference type="SUPFAM" id="SSF53448">
    <property type="entry name" value="Nucleotide-diphospho-sugar transferases"/>
    <property type="match status" value="1"/>
</dbReference>
<dbReference type="CAZy" id="GT2">
    <property type="family name" value="Glycosyltransferase Family 2"/>
</dbReference>
<comment type="similarity">
    <text evidence="1">Belongs to the glycosyltransferase 2 family.</text>
</comment>
<dbReference type="PATRIC" id="fig|695560.3.peg.1900"/>
<accession>E4SMU6</accession>
<dbReference type="InterPro" id="IPR050834">
    <property type="entry name" value="Glycosyltransf_2"/>
</dbReference>
<dbReference type="PANTHER" id="PTHR43685:SF11">
    <property type="entry name" value="GLYCOSYLTRANSFERASE TAGX-RELATED"/>
    <property type="match status" value="1"/>
</dbReference>
<feature type="domain" description="Glycosyltransferase 2-like" evidence="2">
    <location>
        <begin position="7"/>
        <end position="157"/>
    </location>
</feature>
<dbReference type="InterPro" id="IPR029044">
    <property type="entry name" value="Nucleotide-diphossugar_trans"/>
</dbReference>
<dbReference type="Gene3D" id="3.90.550.10">
    <property type="entry name" value="Spore Coat Polysaccharide Biosynthesis Protein SpsA, Chain A"/>
    <property type="match status" value="1"/>
</dbReference>
<dbReference type="Proteomes" id="UP000007033">
    <property type="component" value="Chromosome"/>
</dbReference>
<dbReference type="RefSeq" id="WP_013438606.1">
    <property type="nucleotide sequence ID" value="NC_014724.1"/>
</dbReference>
<proteinExistence type="inferred from homology"/>
<dbReference type="InterPro" id="IPR001173">
    <property type="entry name" value="Glyco_trans_2-like"/>
</dbReference>
<organism evidence="3 4">
    <name type="scientific">Lactobacillus amylovorus (strain GRL 1112)</name>
    <dbReference type="NCBI Taxonomy" id="695560"/>
    <lineage>
        <taxon>Bacteria</taxon>
        <taxon>Bacillati</taxon>
        <taxon>Bacillota</taxon>
        <taxon>Bacilli</taxon>
        <taxon>Lactobacillales</taxon>
        <taxon>Lactobacillaceae</taxon>
        <taxon>Lactobacillus</taxon>
    </lineage>
</organism>
<gene>
    <name evidence="3" type="ordered locus">LA2_09675</name>
</gene>
<sequence length="320" mass="38177">MSEKVAILLSTYNGQEYLAQQIESIQNQTYKDWKLYIRDDGSTDNTVKIIKEYCKSDSRIFLINSSFRDNLGPLKSFFYLLKKVQASVYFFCDQDDLWLQNKLEVMLNEYSKTNYPQLLYSDLSVVNENLQKIPDNNFEFLIGKITNQNRFVDNDIPGCVMMIDRQLRDLAVNYTKNYTYISMHDWWLALIAESFGKITFINKKLVLYRQHGNNALGAGMKSQNNIFQKLFSKKVINLRKKHIKKIYFQNNHLLEEYGDLLNHKYKKFLIEFKKCKYSSYYGRYKFLNKYSLKRTSYFQTIAFKILFIFDLKNILNEDIK</sequence>
<dbReference type="HOGENOM" id="CLU_025996_2_1_9"/>
<evidence type="ECO:0000256" key="1">
    <source>
        <dbReference type="ARBA" id="ARBA00006739"/>
    </source>
</evidence>
<protein>
    <submittedName>
        <fullName evidence="3">Rhamnosyltransferase</fullName>
    </submittedName>
</protein>
<name>E4SMU6_LACAR</name>
<reference evidence="3 4" key="1">
    <citation type="journal article" date="2011" name="J. Bacteriol.">
        <title>Genome sequence of Lactobacillus amylovorus GRL1112.</title>
        <authorList>
            <person name="Kant R."/>
            <person name="Paulin L."/>
            <person name="Alatalo E."/>
            <person name="de Vos W.M."/>
            <person name="Palva A."/>
        </authorList>
    </citation>
    <scope>NUCLEOTIDE SEQUENCE [LARGE SCALE GENOMIC DNA]</scope>
    <source>
        <strain evidence="3 4">GRL 1112</strain>
    </source>
</reference>
<dbReference type="Pfam" id="PF00535">
    <property type="entry name" value="Glycos_transf_2"/>
    <property type="match status" value="1"/>
</dbReference>
<evidence type="ECO:0000259" key="2">
    <source>
        <dbReference type="Pfam" id="PF00535"/>
    </source>
</evidence>
<dbReference type="PANTHER" id="PTHR43685">
    <property type="entry name" value="GLYCOSYLTRANSFERASE"/>
    <property type="match status" value="1"/>
</dbReference>